<dbReference type="PANTHER" id="PTHR12301:SF3">
    <property type="entry name" value="SAM AND SH3 DOMAIN-CONTAINING PROTEIN 1"/>
    <property type="match status" value="1"/>
</dbReference>
<keyword evidence="11" id="KW-1185">Reference proteome</keyword>
<dbReference type="InterPro" id="IPR013761">
    <property type="entry name" value="SAM/pointed_sf"/>
</dbReference>
<organism evidence="11 12">
    <name type="scientific">Pundamilia nyererei</name>
    <dbReference type="NCBI Taxonomy" id="303518"/>
    <lineage>
        <taxon>Eukaryota</taxon>
        <taxon>Metazoa</taxon>
        <taxon>Chordata</taxon>
        <taxon>Craniata</taxon>
        <taxon>Vertebrata</taxon>
        <taxon>Euteleostomi</taxon>
        <taxon>Actinopterygii</taxon>
        <taxon>Neopterygii</taxon>
        <taxon>Teleostei</taxon>
        <taxon>Neoteleostei</taxon>
        <taxon>Acanthomorphata</taxon>
        <taxon>Ovalentaria</taxon>
        <taxon>Cichlomorphae</taxon>
        <taxon>Cichliformes</taxon>
        <taxon>Cichlidae</taxon>
        <taxon>African cichlids</taxon>
        <taxon>Pseudocrenilabrinae</taxon>
        <taxon>Haplochromini</taxon>
        <taxon>Pundamilia</taxon>
    </lineage>
</organism>
<dbReference type="InterPro" id="IPR037630">
    <property type="entry name" value="SASH1_SAM_repeat2"/>
</dbReference>
<dbReference type="Pfam" id="PF00536">
    <property type="entry name" value="SAM_1"/>
    <property type="match status" value="2"/>
</dbReference>
<dbReference type="FunFam" id="1.10.150.50:FF:000024">
    <property type="entry name" value="Putative sam and sh3 domain-containing protein 1"/>
    <property type="match status" value="1"/>
</dbReference>
<dbReference type="InterPro" id="IPR051725">
    <property type="entry name" value="SAM-SH3_domain_protein"/>
</dbReference>
<reference evidence="12" key="1">
    <citation type="submission" date="2025-08" db="UniProtKB">
        <authorList>
            <consortium name="RefSeq"/>
        </authorList>
    </citation>
    <scope>IDENTIFICATION</scope>
</reference>
<dbReference type="CDD" id="cd11967">
    <property type="entry name" value="SH3_SASH1"/>
    <property type="match status" value="1"/>
</dbReference>
<comment type="subunit">
    <text evidence="5">Interacts promiscuously (via SAM domain) with EPHA5, EPHA6, EPHA7, EPHA8, EPHB1, EPHB2, EPHB3 and EPHB4 (via SAM domain) (in vitro).</text>
</comment>
<feature type="domain" description="SAM" evidence="10">
    <location>
        <begin position="9"/>
        <end position="68"/>
    </location>
</feature>
<feature type="region of interest" description="Disordered" evidence="8">
    <location>
        <begin position="441"/>
        <end position="500"/>
    </location>
</feature>
<keyword evidence="2 7" id="KW-0728">SH3 domain</keyword>
<feature type="compositionally biased region" description="Pro residues" evidence="8">
    <location>
        <begin position="1052"/>
        <end position="1064"/>
    </location>
</feature>
<feature type="compositionally biased region" description="Polar residues" evidence="8">
    <location>
        <begin position="349"/>
        <end position="360"/>
    </location>
</feature>
<proteinExistence type="predicted"/>
<dbReference type="CDD" id="cd09492">
    <property type="entry name" value="SAM_SASH1_repeat2"/>
    <property type="match status" value="1"/>
</dbReference>
<feature type="region of interest" description="Disordered" evidence="8">
    <location>
        <begin position="229"/>
        <end position="264"/>
    </location>
</feature>
<dbReference type="PROSITE" id="PS50105">
    <property type="entry name" value="SAM_DOMAIN"/>
    <property type="match status" value="3"/>
</dbReference>
<name>A0A9Y3VEV1_9CICH</name>
<dbReference type="InterPro" id="IPR021090">
    <property type="entry name" value="SPIDER"/>
</dbReference>
<evidence type="ECO:0000256" key="8">
    <source>
        <dbReference type="SAM" id="MobiDB-lite"/>
    </source>
</evidence>
<dbReference type="RefSeq" id="XP_005734516.1">
    <property type="nucleotide sequence ID" value="XM_005734459.1"/>
</dbReference>
<feature type="compositionally biased region" description="Polar residues" evidence="8">
    <location>
        <begin position="1039"/>
        <end position="1049"/>
    </location>
</feature>
<dbReference type="Pfam" id="PF12485">
    <property type="entry name" value="SPIDER"/>
    <property type="match status" value="1"/>
</dbReference>
<dbReference type="SUPFAM" id="SSF47769">
    <property type="entry name" value="SAM/Pointed domain"/>
    <property type="match status" value="3"/>
</dbReference>
<gene>
    <name evidence="12" type="primary">sash1a</name>
</gene>
<dbReference type="SMART" id="SM00454">
    <property type="entry name" value="SAM"/>
    <property type="match status" value="3"/>
</dbReference>
<dbReference type="SUPFAM" id="SSF50044">
    <property type="entry name" value="SH3-domain"/>
    <property type="match status" value="1"/>
</dbReference>
<feature type="domain" description="SH3" evidence="9">
    <location>
        <begin position="694"/>
        <end position="755"/>
    </location>
</feature>
<feature type="region of interest" description="Disordered" evidence="8">
    <location>
        <begin position="583"/>
        <end position="708"/>
    </location>
</feature>
<dbReference type="InterPro" id="IPR001660">
    <property type="entry name" value="SAM"/>
</dbReference>
<feature type="region of interest" description="Disordered" evidence="8">
    <location>
        <begin position="758"/>
        <end position="777"/>
    </location>
</feature>
<keyword evidence="4" id="KW-0597">Phosphoprotein</keyword>
<dbReference type="Proteomes" id="UP000695023">
    <property type="component" value="Unplaced"/>
</dbReference>
<dbReference type="Gene3D" id="1.10.150.50">
    <property type="entry name" value="Transcription Factor, Ets-1"/>
    <property type="match status" value="3"/>
</dbReference>
<feature type="region of interest" description="Disordered" evidence="8">
    <location>
        <begin position="944"/>
        <end position="1177"/>
    </location>
</feature>
<dbReference type="FunFam" id="1.10.150.50:FF:000055">
    <property type="entry name" value="Sterile alpha motif domain containing 5"/>
    <property type="match status" value="1"/>
</dbReference>
<evidence type="ECO:0000256" key="2">
    <source>
        <dbReference type="ARBA" id="ARBA00022443"/>
    </source>
</evidence>
<feature type="compositionally biased region" description="Basic residues" evidence="8">
    <location>
        <begin position="762"/>
        <end position="772"/>
    </location>
</feature>
<dbReference type="Pfam" id="PF07653">
    <property type="entry name" value="SH3_2"/>
    <property type="match status" value="1"/>
</dbReference>
<feature type="region of interest" description="Disordered" evidence="8">
    <location>
        <begin position="859"/>
        <end position="904"/>
    </location>
</feature>
<comment type="subcellular location">
    <subcellularLocation>
        <location evidence="1">Cytoplasm</location>
    </subcellularLocation>
</comment>
<dbReference type="CDD" id="cd09527">
    <property type="entry name" value="SAM_Samd5"/>
    <property type="match status" value="1"/>
</dbReference>
<evidence type="ECO:0000313" key="11">
    <source>
        <dbReference type="Proteomes" id="UP000695023"/>
    </source>
</evidence>
<evidence type="ECO:0000256" key="1">
    <source>
        <dbReference type="ARBA" id="ARBA00004496"/>
    </source>
</evidence>
<dbReference type="PROSITE" id="PS50002">
    <property type="entry name" value="SH3"/>
    <property type="match status" value="1"/>
</dbReference>
<evidence type="ECO:0000256" key="7">
    <source>
        <dbReference type="PROSITE-ProRule" id="PRU00192"/>
    </source>
</evidence>
<dbReference type="SMART" id="SM00326">
    <property type="entry name" value="SH3"/>
    <property type="match status" value="1"/>
</dbReference>
<feature type="compositionally biased region" description="Low complexity" evidence="8">
    <location>
        <begin position="1147"/>
        <end position="1160"/>
    </location>
</feature>
<feature type="compositionally biased region" description="Low complexity" evidence="8">
    <location>
        <begin position="609"/>
        <end position="620"/>
    </location>
</feature>
<feature type="compositionally biased region" description="Low complexity" evidence="8">
    <location>
        <begin position="445"/>
        <end position="467"/>
    </location>
</feature>
<evidence type="ECO:0000256" key="5">
    <source>
        <dbReference type="ARBA" id="ARBA00065890"/>
    </source>
</evidence>
<feature type="compositionally biased region" description="Polar residues" evidence="8">
    <location>
        <begin position="230"/>
        <end position="239"/>
    </location>
</feature>
<evidence type="ECO:0000259" key="9">
    <source>
        <dbReference type="PROSITE" id="PS50002"/>
    </source>
</evidence>
<dbReference type="PANTHER" id="PTHR12301">
    <property type="entry name" value="SAM-DOMAIN, SH3 AND NUCLEAR LOCALIZATION SIGNALS PROTEIN RELATED"/>
    <property type="match status" value="1"/>
</dbReference>
<dbReference type="InterPro" id="IPR058666">
    <property type="entry name" value="SASH1/NUB1_homeodomain"/>
</dbReference>
<feature type="domain" description="SAM" evidence="10">
    <location>
        <begin position="1282"/>
        <end position="1346"/>
    </location>
</feature>
<feature type="region of interest" description="Disordered" evidence="8">
    <location>
        <begin position="329"/>
        <end position="374"/>
    </location>
</feature>
<feature type="domain" description="SAM" evidence="10">
    <location>
        <begin position="773"/>
        <end position="837"/>
    </location>
</feature>
<dbReference type="FunFam" id="2.30.30.40:FF:000021">
    <property type="entry name" value="Putative sam and sh3 domain-containing protein 1"/>
    <property type="match status" value="1"/>
</dbReference>
<dbReference type="Gene3D" id="2.30.30.40">
    <property type="entry name" value="SH3 Domains"/>
    <property type="match status" value="1"/>
</dbReference>
<accession>A0A9Y3VEV1</accession>
<dbReference type="Pfam" id="PF26285">
    <property type="entry name" value="SASH1_Homeodomain"/>
    <property type="match status" value="2"/>
</dbReference>
<dbReference type="GO" id="GO:0005737">
    <property type="term" value="C:cytoplasm"/>
    <property type="evidence" value="ECO:0007669"/>
    <property type="project" value="UniProtKB-SubCell"/>
</dbReference>
<dbReference type="InterPro" id="IPR035720">
    <property type="entry name" value="SASH1_SH3"/>
</dbReference>
<feature type="compositionally biased region" description="Low complexity" evidence="8">
    <location>
        <begin position="645"/>
        <end position="663"/>
    </location>
</feature>
<evidence type="ECO:0000256" key="4">
    <source>
        <dbReference type="ARBA" id="ARBA00022553"/>
    </source>
</evidence>
<keyword evidence="3" id="KW-0963">Cytoplasm</keyword>
<feature type="compositionally biased region" description="Basic and acidic residues" evidence="8">
    <location>
        <begin position="983"/>
        <end position="999"/>
    </location>
</feature>
<feature type="compositionally biased region" description="Low complexity" evidence="8">
    <location>
        <begin position="1102"/>
        <end position="1139"/>
    </location>
</feature>
<dbReference type="InterPro" id="IPR001452">
    <property type="entry name" value="SH3_domain"/>
</dbReference>
<evidence type="ECO:0000256" key="6">
    <source>
        <dbReference type="ARBA" id="ARBA00073398"/>
    </source>
</evidence>
<evidence type="ECO:0000313" key="12">
    <source>
        <dbReference type="RefSeq" id="XP_005734516.1"/>
    </source>
</evidence>
<evidence type="ECO:0000259" key="10">
    <source>
        <dbReference type="PROSITE" id="PS50105"/>
    </source>
</evidence>
<sequence>MTSNGPVIVYEWLKTLQLSQYVESFVDNGYDDLEVCKQIGDPDLDAIGVYIPHHRQRIHDAVRRLKEEAKETASGLYFTLEPMPPAAEIYSGHLVECESKLRGSKSWTEPISDRVGRNGGYIGAQRNLTLGNRRELMIYPKLKLKIMIRDKLIRDGINLAKPPYSNKDGSLGNIDDLAQEYSEYYNTCFSDVNDRMEELRKRRVSQELDMEKQDPSSTSLQLRNEIQESLGFSSEVSTPETDRKMSLHKSSSEDGSGGKWDSKKKNKSFWQNFRKSQHKPVVRQTSKGEDIGYVASEITMSDEERIQLMMMVKEKMITVEEALARLKEYERSRQSSSTDTAEWADGSAPNLNQSSNCNSREQSDDEQSEDSVKFKRLHKLVNSTRRVRKKLIKVEEGKKHASEDFMNLETPPTCEDNTALYTGVLKKPPLHQEASLPSLTHDQLSLDGDTDGLTTSPSSSSLDTWSGHKLVKTFNKSSSTHGLIRPPRRTPAGSSALGGSIPGVTGSGSSFSELDGCGLDDDGKLSRSTTDGEMRKALNSISHGRTCSFGGFDLSNRSLHVVNAGNEANSKEQEAIYREVVKSPTTSRISLGKKVKSVKETMRKRMSKKYSSSPSEQSSPDAAPGSPQSPLPDTDSLEKPKLKAGGSVESLRSSLSGQSSMSGQTVSTTDSSTSNRESVKSEDGDDEEPPYRGPFCGRARVHTDFTPSPYDTDSLKLKRGDVIDIISKPPMGTWMGLLNNKVGTFKFIYVDVLTEEEEKPKRPVRRRRKGRPPKPTSVEELLDRIDLKDYMPTFLFNGYEDLDTFKLLEEEDLDELNISDPQHRAVLLTAVELLQEYDSSSDPERSGMSGSQEKLLLEGRSIVGDSPRDSGCYESNENLENGKSRKATSHFSAGHQSPDYPTLPMTLSTEALQQNSKNQRTKFPKSFFIKPSLKGFNLLGLRKAQRRSPIPASRSCEDLDGPPQPTGPWKRSHSLGDLQNFEQKNDLSVELKLSKEIPKSGKTSPIKPCRDAVSPAQNGTPTVSPKGRADRPPVPSQLRLRSSCPTSMFSNPPEPLSSPTPSPPDSSASGERVMRTHPKKPPIPPPVPAKKSRERLVNGLRHPPLSLPSSPSPTASPTHSFNRSQPSSPIIRSPGLSAPALPPKTPSTPASPCATSSASSMGEESGTPPAVQPPWLSDLGSKMAVTRKLSHTKTGPDLFTLLEQRLQSEGIDLTEEPYSDKHGRCGIPHPLVQRYSEDLEQPVKDVASTIDQFRVKELRKQHRMAIPSGGLTEMCRKPPTLGNISTVSDWLISIGLPMYSTTLATAGIDTLSRVALLTESSAWEAGVRDERHVRRLICEARSVHAHREVQS</sequence>
<protein>
    <recommendedName>
        <fullName evidence="6">Sterile alpha motif domain-containing protein 5</fullName>
    </recommendedName>
</protein>
<dbReference type="GeneID" id="102205536"/>
<dbReference type="InterPro" id="IPR036028">
    <property type="entry name" value="SH3-like_dom_sf"/>
</dbReference>
<evidence type="ECO:0000256" key="3">
    <source>
        <dbReference type="ARBA" id="ARBA00022490"/>
    </source>
</evidence>
<feature type="compositionally biased region" description="Polar residues" evidence="8">
    <location>
        <begin position="664"/>
        <end position="676"/>
    </location>
</feature>
<dbReference type="CTD" id="557132"/>
<dbReference type="Pfam" id="PF07647">
    <property type="entry name" value="SAM_2"/>
    <property type="match status" value="1"/>
</dbReference>